<protein>
    <submittedName>
        <fullName evidence="1">Uncharacterized protein</fullName>
    </submittedName>
</protein>
<sequence length="282" mass="29946">MSNANTNATGPQDTNPLTSPSIMSSTQLSSSTSSISTHTVTEGVGSGDGGAQNTTPADPMTNNINGQAEHGHDRARNSPQGGATQRRRMRVALTISTSTEVATTDGQELGLGDLATGNDMQAPSALTRRFDDPTLFGVPQTNHHWTTPLCRQRADNFVNFGIPLVADSSHFDEPASESSRLMERSTSSGMAALSSHPPAEGIDDGVPREGIVLRDFSHDLDEWPTPAGAESGNPNGQVEHGNRSNSPEPAGHRSTTPPTRNDDVVNRNRRAPRDVVPSLRRV</sequence>
<accession>A0ACB6F579</accession>
<keyword evidence="2" id="KW-1185">Reference proteome</keyword>
<evidence type="ECO:0000313" key="1">
    <source>
        <dbReference type="EMBL" id="KAB2099598.1"/>
    </source>
</evidence>
<proteinExistence type="predicted"/>
<gene>
    <name evidence="1" type="ORF">AG0111_0g12095</name>
</gene>
<dbReference type="EMBL" id="PDWZ02000016">
    <property type="protein sequence ID" value="KAB2099598.1"/>
    <property type="molecule type" value="Genomic_DNA"/>
</dbReference>
<comment type="caution">
    <text evidence="1">The sequence shown here is derived from an EMBL/GenBank/DDBJ whole genome shotgun (WGS) entry which is preliminary data.</text>
</comment>
<dbReference type="Proteomes" id="UP000293547">
    <property type="component" value="Unassembled WGS sequence"/>
</dbReference>
<organism evidence="1 2">
    <name type="scientific">Alternaria gaisen</name>
    <dbReference type="NCBI Taxonomy" id="167740"/>
    <lineage>
        <taxon>Eukaryota</taxon>
        <taxon>Fungi</taxon>
        <taxon>Dikarya</taxon>
        <taxon>Ascomycota</taxon>
        <taxon>Pezizomycotina</taxon>
        <taxon>Dothideomycetes</taxon>
        <taxon>Pleosporomycetidae</taxon>
        <taxon>Pleosporales</taxon>
        <taxon>Pleosporineae</taxon>
        <taxon>Pleosporaceae</taxon>
        <taxon>Alternaria</taxon>
        <taxon>Alternaria sect. Alternaria</taxon>
    </lineage>
</organism>
<name>A0ACB6F579_9PLEO</name>
<reference evidence="1 2" key="1">
    <citation type="journal article" date="2019" name="bioRxiv">
        <title>Genomics, evolutionary history and diagnostics of the Alternaria alternata species group including apple and Asian pear pathotypes.</title>
        <authorList>
            <person name="Armitage A.D."/>
            <person name="Cockerton H.M."/>
            <person name="Sreenivasaprasad S."/>
            <person name="Woodhall J.W."/>
            <person name="Lane C.R."/>
            <person name="Harrison R.J."/>
            <person name="Clarkson J.P."/>
        </authorList>
    </citation>
    <scope>NUCLEOTIDE SEQUENCE [LARGE SCALE GENOMIC DNA]</scope>
    <source>
        <strain evidence="1 2">FERA 650</strain>
    </source>
</reference>
<evidence type="ECO:0000313" key="2">
    <source>
        <dbReference type="Proteomes" id="UP000293547"/>
    </source>
</evidence>